<keyword evidence="1" id="KW-0472">Membrane</keyword>
<name>A0A502L4F7_9GAMM</name>
<feature type="transmembrane region" description="Helical" evidence="1">
    <location>
        <begin position="6"/>
        <end position="27"/>
    </location>
</feature>
<evidence type="ECO:0000313" key="3">
    <source>
        <dbReference type="Proteomes" id="UP000315303"/>
    </source>
</evidence>
<sequence length="167" mass="18340">MKSQSGFTLVELVTVIILLGILAVNVLPKFDGTNAYEAHSHRAQLISALRLTQQRAMQQTRQDIASGNNYCHHLIIENTRYGVPNRNDCDDITLDGDWHEDKDITGHVVNSRYNITFSVSFVGNAVIAFDWLGRPLGGCGNGCTIDVASGVETLSIQIEPEGYIHGL</sequence>
<dbReference type="Proteomes" id="UP000315303">
    <property type="component" value="Unassembled WGS sequence"/>
</dbReference>
<dbReference type="SUPFAM" id="SSF54523">
    <property type="entry name" value="Pili subunits"/>
    <property type="match status" value="1"/>
</dbReference>
<keyword evidence="1" id="KW-0812">Transmembrane</keyword>
<dbReference type="Gene3D" id="3.30.700.10">
    <property type="entry name" value="Glycoprotein, Type 4 Pilin"/>
    <property type="match status" value="1"/>
</dbReference>
<dbReference type="EMBL" id="SAWY01000007">
    <property type="protein sequence ID" value="TPH17799.1"/>
    <property type="molecule type" value="Genomic_DNA"/>
</dbReference>
<evidence type="ECO:0000313" key="2">
    <source>
        <dbReference type="EMBL" id="TPH17799.1"/>
    </source>
</evidence>
<reference evidence="2 3" key="1">
    <citation type="submission" date="2019-01" db="EMBL/GenBank/DDBJ databases">
        <title>Litorilituus lipolytica sp. nov., isolated from intertidal sand of the Yellow Sea in China.</title>
        <authorList>
            <person name="Liu A."/>
        </authorList>
    </citation>
    <scope>NUCLEOTIDE SEQUENCE [LARGE SCALE GENOMIC DNA]</scope>
    <source>
        <strain evidence="2 3">RZ04</strain>
    </source>
</reference>
<keyword evidence="3" id="KW-1185">Reference proteome</keyword>
<dbReference type="Pfam" id="PF07963">
    <property type="entry name" value="N_methyl"/>
    <property type="match status" value="1"/>
</dbReference>
<dbReference type="OrthoDB" id="5873580at2"/>
<comment type="caution">
    <text evidence="2">The sequence shown here is derived from an EMBL/GenBank/DDBJ whole genome shotgun (WGS) entry which is preliminary data.</text>
</comment>
<gene>
    <name evidence="2" type="ORF">EPA86_04425</name>
</gene>
<dbReference type="RefSeq" id="WP_140602206.1">
    <property type="nucleotide sequence ID" value="NZ_SAWY01000007.1"/>
</dbReference>
<dbReference type="AlphaFoldDB" id="A0A502L4F7"/>
<keyword evidence="1" id="KW-1133">Transmembrane helix</keyword>
<proteinExistence type="predicted"/>
<dbReference type="NCBIfam" id="TIGR02532">
    <property type="entry name" value="IV_pilin_GFxxxE"/>
    <property type="match status" value="1"/>
</dbReference>
<organism evidence="2 3">
    <name type="scientific">Litorilituus lipolyticus</name>
    <dbReference type="NCBI Taxonomy" id="2491017"/>
    <lineage>
        <taxon>Bacteria</taxon>
        <taxon>Pseudomonadati</taxon>
        <taxon>Pseudomonadota</taxon>
        <taxon>Gammaproteobacteria</taxon>
        <taxon>Alteromonadales</taxon>
        <taxon>Colwelliaceae</taxon>
        <taxon>Litorilituus</taxon>
    </lineage>
</organism>
<evidence type="ECO:0000256" key="1">
    <source>
        <dbReference type="SAM" id="Phobius"/>
    </source>
</evidence>
<dbReference type="InterPro" id="IPR045584">
    <property type="entry name" value="Pilin-like"/>
</dbReference>
<protein>
    <submittedName>
        <fullName evidence="2">Type II secretion system protein</fullName>
    </submittedName>
</protein>
<accession>A0A502L4F7</accession>
<dbReference type="InterPro" id="IPR012902">
    <property type="entry name" value="N_methyl_site"/>
</dbReference>